<gene>
    <name evidence="1" type="ORF">G2W53_029508</name>
</gene>
<reference evidence="1" key="1">
    <citation type="submission" date="2020-09" db="EMBL/GenBank/DDBJ databases">
        <title>Genome-Enabled Discovery of Anthraquinone Biosynthesis in Senna tora.</title>
        <authorList>
            <person name="Kang S.-H."/>
            <person name="Pandey R.P."/>
            <person name="Lee C.-M."/>
            <person name="Sim J.-S."/>
            <person name="Jeong J.-T."/>
            <person name="Choi B.-S."/>
            <person name="Jung M."/>
            <person name="Ginzburg D."/>
            <person name="Zhao K."/>
            <person name="Won S.Y."/>
            <person name="Oh T.-J."/>
            <person name="Yu Y."/>
            <person name="Kim N.-H."/>
            <person name="Lee O.R."/>
            <person name="Lee T.-H."/>
            <person name="Bashyal P."/>
            <person name="Kim T.-S."/>
            <person name="Lee W.-H."/>
            <person name="Kawkins C."/>
            <person name="Kim C.-K."/>
            <person name="Kim J.S."/>
            <person name="Ahn B.O."/>
            <person name="Rhee S.Y."/>
            <person name="Sohng J.K."/>
        </authorList>
    </citation>
    <scope>NUCLEOTIDE SEQUENCE</scope>
    <source>
        <tissue evidence="1">Leaf</tissue>
    </source>
</reference>
<dbReference type="OrthoDB" id="1857384at2759"/>
<name>A0A834WFT7_9FABA</name>
<evidence type="ECO:0000313" key="1">
    <source>
        <dbReference type="EMBL" id="KAF7815539.1"/>
    </source>
</evidence>
<dbReference type="PANTHER" id="PTHR48165:SF1">
    <property type="entry name" value="TRANSMEMBRANE PROTEIN"/>
    <property type="match status" value="1"/>
</dbReference>
<dbReference type="Proteomes" id="UP000634136">
    <property type="component" value="Unassembled WGS sequence"/>
</dbReference>
<dbReference type="EMBL" id="JAAIUW010000009">
    <property type="protein sequence ID" value="KAF7815539.1"/>
    <property type="molecule type" value="Genomic_DNA"/>
</dbReference>
<proteinExistence type="predicted"/>
<protein>
    <submittedName>
        <fullName evidence="1">Uncharacterized protein</fullName>
    </submittedName>
</protein>
<sequence>MWRLLADVSRNLQNMKKSSRVADENMFTGGNARDHREGGRRRHHQGFSIIVHTILQAPISILSCVSLSDNYGSDGFWASGGGDYSTLHLSDMNHMIVSDSMRFAILM</sequence>
<keyword evidence="2" id="KW-1185">Reference proteome</keyword>
<accession>A0A834WFT7</accession>
<organism evidence="1 2">
    <name type="scientific">Senna tora</name>
    <dbReference type="NCBI Taxonomy" id="362788"/>
    <lineage>
        <taxon>Eukaryota</taxon>
        <taxon>Viridiplantae</taxon>
        <taxon>Streptophyta</taxon>
        <taxon>Embryophyta</taxon>
        <taxon>Tracheophyta</taxon>
        <taxon>Spermatophyta</taxon>
        <taxon>Magnoliopsida</taxon>
        <taxon>eudicotyledons</taxon>
        <taxon>Gunneridae</taxon>
        <taxon>Pentapetalae</taxon>
        <taxon>rosids</taxon>
        <taxon>fabids</taxon>
        <taxon>Fabales</taxon>
        <taxon>Fabaceae</taxon>
        <taxon>Caesalpinioideae</taxon>
        <taxon>Cassia clade</taxon>
        <taxon>Senna</taxon>
    </lineage>
</organism>
<comment type="caution">
    <text evidence="1">The sequence shown here is derived from an EMBL/GenBank/DDBJ whole genome shotgun (WGS) entry which is preliminary data.</text>
</comment>
<dbReference type="AlphaFoldDB" id="A0A834WFT7"/>
<evidence type="ECO:0000313" key="2">
    <source>
        <dbReference type="Proteomes" id="UP000634136"/>
    </source>
</evidence>
<dbReference type="PANTHER" id="PTHR48165">
    <property type="entry name" value="BNAC03G44900D PROTEIN"/>
    <property type="match status" value="1"/>
</dbReference>